<comment type="catalytic activity">
    <reaction evidence="14 17">
        <text>[(1-&gt;4)-alpha-D-galacturonosyl methyl ester](n) + n H2O = [(1-&gt;4)-alpha-D-galacturonosyl](n) + n methanol + n H(+)</text>
        <dbReference type="Rhea" id="RHEA:22380"/>
        <dbReference type="Rhea" id="RHEA-COMP:14570"/>
        <dbReference type="Rhea" id="RHEA-COMP:14573"/>
        <dbReference type="ChEBI" id="CHEBI:15377"/>
        <dbReference type="ChEBI" id="CHEBI:15378"/>
        <dbReference type="ChEBI" id="CHEBI:17790"/>
        <dbReference type="ChEBI" id="CHEBI:140522"/>
        <dbReference type="ChEBI" id="CHEBI:140523"/>
        <dbReference type="EC" id="3.1.1.11"/>
    </reaction>
</comment>
<evidence type="ECO:0000256" key="3">
    <source>
        <dbReference type="ARBA" id="ARBA00006027"/>
    </source>
</evidence>
<dbReference type="FunCoup" id="A0A7N2N6Y7">
    <property type="interactions" value="189"/>
</dbReference>
<evidence type="ECO:0000256" key="17">
    <source>
        <dbReference type="RuleBase" id="RU000589"/>
    </source>
</evidence>
<dbReference type="Gramene" id="QL12p028077:mrna">
    <property type="protein sequence ID" value="QL12p028077:mrna"/>
    <property type="gene ID" value="QL12p028077"/>
</dbReference>
<name>A0A7N2N6Y7_QUELO</name>
<keyword evidence="20" id="KW-1185">Reference proteome</keyword>
<evidence type="ECO:0000256" key="15">
    <source>
        <dbReference type="ARBA" id="ARBA00057335"/>
    </source>
</evidence>
<dbReference type="InterPro" id="IPR000070">
    <property type="entry name" value="Pectinesterase_cat"/>
</dbReference>
<dbReference type="InterPro" id="IPR011050">
    <property type="entry name" value="Pectin_lyase_fold/virulence"/>
</dbReference>
<dbReference type="EC" id="3.1.1.11" evidence="5 17"/>
<evidence type="ECO:0000256" key="7">
    <source>
        <dbReference type="ARBA" id="ARBA00022525"/>
    </source>
</evidence>
<dbReference type="AlphaFoldDB" id="A0A7N2N6Y7"/>
<dbReference type="InterPro" id="IPR033131">
    <property type="entry name" value="Pectinesterase_Asp_AS"/>
</dbReference>
<dbReference type="InParanoid" id="A0A7N2N6Y7"/>
<dbReference type="OrthoDB" id="2019149at2759"/>
<dbReference type="OMA" id="SPVWKPE"/>
<evidence type="ECO:0000256" key="9">
    <source>
        <dbReference type="ARBA" id="ARBA00022801"/>
    </source>
</evidence>
<accession>A0A7N2N6Y7</accession>
<evidence type="ECO:0000256" key="8">
    <source>
        <dbReference type="ARBA" id="ARBA00022729"/>
    </source>
</evidence>
<reference evidence="19" key="2">
    <citation type="submission" date="2021-01" db="UniProtKB">
        <authorList>
            <consortium name="EnsemblPlants"/>
        </authorList>
    </citation>
    <scope>IDENTIFICATION</scope>
</reference>
<keyword evidence="9 17" id="KW-0378">Hydrolase</keyword>
<keyword evidence="10 17" id="KW-0063">Aspartyl esterase</keyword>
<dbReference type="Gene3D" id="1.20.140.40">
    <property type="entry name" value="Invertase/pectin methylesterase inhibitor family protein"/>
    <property type="match status" value="1"/>
</dbReference>
<evidence type="ECO:0000313" key="19">
    <source>
        <dbReference type="EnsemblPlants" id="QL12p028077:mrna"/>
    </source>
</evidence>
<feature type="domain" description="Pectinesterase inhibitor" evidence="18">
    <location>
        <begin position="35"/>
        <end position="189"/>
    </location>
</feature>
<evidence type="ECO:0000259" key="18">
    <source>
        <dbReference type="SMART" id="SM00856"/>
    </source>
</evidence>
<dbReference type="FunFam" id="2.160.20.10:FF:000001">
    <property type="entry name" value="Pectinesterase"/>
    <property type="match status" value="1"/>
</dbReference>
<sequence length="571" mass="63852">MASKLFTFFTFSYFVILALFTSPSYEDTIYNSNPTRLVSPETICESTPHPHYCKTLLPNQTANVYDHCRYSVRKSLSQSHKFLRMIDNHLLKRKSTLTKLAIQALKDCRHLAGLNKNFLLSTLQTVNTSKTLSRRKTEHIHTLLSAILTNEQTCLDGLEDAASAWSINKGHTHPVLNYNTKLYSVSLALFTKGWVPKKRRNTTWKPTKKQLGFRNGHLPLKMSSKTRAIYESVSRRKLIKLQGVDNVVVSNIVTVSQDGSGNFTTINDAISAAPDNSAPTDGYFLIYVTAGVYEEHVSIAEKKRYVMMIGDGIDKTIITGSRSYVDKSTTFGSATFAVVADGFVAVNITFRNTAGAIKHQAVAVRNGADMSTFYRCSFEAYQDTLYTHSQRQFYRECDIYGTVDFIFGNAAAIFQNCNIYPRLPMSGQYNVITAQGRTQPNQKSGISIQNCAIRAADDLASSNSNVQTYLGRPWKTYSRTIYMETFMDSLINPAGWIAWSGDFALSTLYYAEYDNTGPGSITTNRVTWPTFHVIDNAEDAAKFTAANFLLADDWLPQTGVPYNGGLIREVS</sequence>
<evidence type="ECO:0000256" key="10">
    <source>
        <dbReference type="ARBA" id="ARBA00023085"/>
    </source>
</evidence>
<dbReference type="GO" id="GO:0004857">
    <property type="term" value="F:enzyme inhibitor activity"/>
    <property type="evidence" value="ECO:0007669"/>
    <property type="project" value="InterPro"/>
</dbReference>
<evidence type="ECO:0000256" key="13">
    <source>
        <dbReference type="ARBA" id="ARBA00023316"/>
    </source>
</evidence>
<dbReference type="InterPro" id="IPR012334">
    <property type="entry name" value="Pectin_lyas_fold"/>
</dbReference>
<protein>
    <recommendedName>
        <fullName evidence="5 17">Pectinesterase</fullName>
        <ecNumber evidence="5 17">3.1.1.11</ecNumber>
    </recommendedName>
</protein>
<dbReference type="FunFam" id="1.20.140.40:FF:000004">
    <property type="entry name" value="Pectinesterase"/>
    <property type="match status" value="1"/>
</dbReference>
<dbReference type="KEGG" id="qlo:115970484"/>
<comment type="pathway">
    <text evidence="2 17">Glycan metabolism; pectin degradation; 2-dehydro-3-deoxy-D-gluconate from pectin: step 1/5.</text>
</comment>
<comment type="subcellular location">
    <subcellularLocation>
        <location evidence="1">Secreted</location>
        <location evidence="1">Cell wall</location>
    </subcellularLocation>
</comment>
<keyword evidence="13" id="KW-0961">Cell wall biogenesis/degradation</keyword>
<gene>
    <name evidence="19" type="primary">LOC115970484</name>
</gene>
<comment type="function">
    <text evidence="15">Acts in the modification of cell walls via demethylesterification of cell wall pectin.</text>
</comment>
<feature type="active site" evidence="16">
    <location>
        <position position="404"/>
    </location>
</feature>
<dbReference type="SUPFAM" id="SSF101148">
    <property type="entry name" value="Plant invertase/pectin methylesterase inhibitor"/>
    <property type="match status" value="1"/>
</dbReference>
<dbReference type="Pfam" id="PF01095">
    <property type="entry name" value="Pectinesterase"/>
    <property type="match status" value="1"/>
</dbReference>
<dbReference type="GO" id="GO:0042545">
    <property type="term" value="P:cell wall modification"/>
    <property type="evidence" value="ECO:0007669"/>
    <property type="project" value="UniProtKB-UniRule"/>
</dbReference>
<keyword evidence="8 17" id="KW-0732">Signal</keyword>
<dbReference type="PANTHER" id="PTHR31707">
    <property type="entry name" value="PECTINESTERASE"/>
    <property type="match status" value="1"/>
</dbReference>
<dbReference type="GeneID" id="115970484"/>
<dbReference type="SMART" id="SM00856">
    <property type="entry name" value="PMEI"/>
    <property type="match status" value="1"/>
</dbReference>
<dbReference type="Pfam" id="PF04043">
    <property type="entry name" value="PMEI"/>
    <property type="match status" value="1"/>
</dbReference>
<proteinExistence type="inferred from homology"/>
<keyword evidence="11" id="KW-1015">Disulfide bond</keyword>
<evidence type="ECO:0000256" key="14">
    <source>
        <dbReference type="ARBA" id="ARBA00047928"/>
    </source>
</evidence>
<dbReference type="EnsemblPlants" id="QL12p028077:mrna">
    <property type="protein sequence ID" value="QL12p028077:mrna"/>
    <property type="gene ID" value="QL12p028077"/>
</dbReference>
<dbReference type="InterPro" id="IPR006501">
    <property type="entry name" value="Pectinesterase_inhib_dom"/>
</dbReference>
<evidence type="ECO:0000256" key="4">
    <source>
        <dbReference type="ARBA" id="ARBA00007786"/>
    </source>
</evidence>
<evidence type="ECO:0000256" key="1">
    <source>
        <dbReference type="ARBA" id="ARBA00004191"/>
    </source>
</evidence>
<organism evidence="19 20">
    <name type="scientific">Quercus lobata</name>
    <name type="common">Valley oak</name>
    <dbReference type="NCBI Taxonomy" id="97700"/>
    <lineage>
        <taxon>Eukaryota</taxon>
        <taxon>Viridiplantae</taxon>
        <taxon>Streptophyta</taxon>
        <taxon>Embryophyta</taxon>
        <taxon>Tracheophyta</taxon>
        <taxon>Spermatophyta</taxon>
        <taxon>Magnoliopsida</taxon>
        <taxon>eudicotyledons</taxon>
        <taxon>Gunneridae</taxon>
        <taxon>Pentapetalae</taxon>
        <taxon>rosids</taxon>
        <taxon>fabids</taxon>
        <taxon>Fagales</taxon>
        <taxon>Fagaceae</taxon>
        <taxon>Quercus</taxon>
    </lineage>
</organism>
<dbReference type="EMBL" id="LRBV02000012">
    <property type="status" value="NOT_ANNOTATED_CDS"/>
    <property type="molecule type" value="Genomic_DNA"/>
</dbReference>
<evidence type="ECO:0000256" key="2">
    <source>
        <dbReference type="ARBA" id="ARBA00005184"/>
    </source>
</evidence>
<evidence type="ECO:0000256" key="11">
    <source>
        <dbReference type="ARBA" id="ARBA00023157"/>
    </source>
</evidence>
<dbReference type="InterPro" id="IPR035513">
    <property type="entry name" value="Invertase/methylesterase_inhib"/>
</dbReference>
<dbReference type="PROSITE" id="PS00503">
    <property type="entry name" value="PECTINESTERASE_2"/>
    <property type="match status" value="1"/>
</dbReference>
<evidence type="ECO:0000256" key="6">
    <source>
        <dbReference type="ARBA" id="ARBA00022512"/>
    </source>
</evidence>
<dbReference type="CDD" id="cd15798">
    <property type="entry name" value="PMEI-like_3"/>
    <property type="match status" value="1"/>
</dbReference>
<dbReference type="GO" id="GO:0030599">
    <property type="term" value="F:pectinesterase activity"/>
    <property type="evidence" value="ECO:0007669"/>
    <property type="project" value="UniProtKB-UniRule"/>
</dbReference>
<evidence type="ECO:0000313" key="20">
    <source>
        <dbReference type="Proteomes" id="UP000594261"/>
    </source>
</evidence>
<dbReference type="UniPathway" id="UPA00545">
    <property type="reaction ID" value="UER00823"/>
</dbReference>
<keyword evidence="12" id="KW-0325">Glycoprotein</keyword>
<reference evidence="19 20" key="1">
    <citation type="journal article" date="2016" name="G3 (Bethesda)">
        <title>First Draft Assembly and Annotation of the Genome of a California Endemic Oak Quercus lobata Nee (Fagaceae).</title>
        <authorList>
            <person name="Sork V.L."/>
            <person name="Fitz-Gibbon S.T."/>
            <person name="Puiu D."/>
            <person name="Crepeau M."/>
            <person name="Gugger P.F."/>
            <person name="Sherman R."/>
            <person name="Stevens K."/>
            <person name="Langley C.H."/>
            <person name="Pellegrini M."/>
            <person name="Salzberg S.L."/>
        </authorList>
    </citation>
    <scope>NUCLEOTIDE SEQUENCE [LARGE SCALE GENOMIC DNA]</scope>
    <source>
        <strain evidence="19 20">cv. SW786</strain>
    </source>
</reference>
<feature type="signal peptide" evidence="17">
    <location>
        <begin position="1"/>
        <end position="26"/>
    </location>
</feature>
<dbReference type="Proteomes" id="UP000594261">
    <property type="component" value="Chromosome 12"/>
</dbReference>
<evidence type="ECO:0000256" key="12">
    <source>
        <dbReference type="ARBA" id="ARBA00023180"/>
    </source>
</evidence>
<keyword evidence="6" id="KW-0134">Cell wall</keyword>
<feature type="chain" id="PRO_5029932178" description="Pectinesterase" evidence="17">
    <location>
        <begin position="27"/>
        <end position="571"/>
    </location>
</feature>
<comment type="similarity">
    <text evidence="4">In the C-terminal section; belongs to the pectinesterase family.</text>
</comment>
<dbReference type="Gene3D" id="2.160.20.10">
    <property type="entry name" value="Single-stranded right-handed beta-helix, Pectin lyase-like"/>
    <property type="match status" value="1"/>
</dbReference>
<dbReference type="RefSeq" id="XP_030945973.1">
    <property type="nucleotide sequence ID" value="XM_031090113.1"/>
</dbReference>
<dbReference type="GO" id="GO:0045490">
    <property type="term" value="P:pectin catabolic process"/>
    <property type="evidence" value="ECO:0007669"/>
    <property type="project" value="UniProtKB-UniRule"/>
</dbReference>
<keyword evidence="7" id="KW-0964">Secreted</keyword>
<comment type="similarity">
    <text evidence="3">In the N-terminal section; belongs to the PMEI family.</text>
</comment>
<evidence type="ECO:0000256" key="16">
    <source>
        <dbReference type="PROSITE-ProRule" id="PRU10040"/>
    </source>
</evidence>
<dbReference type="SUPFAM" id="SSF51126">
    <property type="entry name" value="Pectin lyase-like"/>
    <property type="match status" value="1"/>
</dbReference>
<evidence type="ECO:0000256" key="5">
    <source>
        <dbReference type="ARBA" id="ARBA00013229"/>
    </source>
</evidence>